<sequence length="519" mass="57438">MAIDLVSVLVGLGLGLGVGVWQQARLRSRLMQLFAPILADEVAIPLGLESLVRRGVVAALDREVALESQLEIWEKALAAAPIAFLWVDRDDGLRWCNDRARELFAIRQWQPNQDRLLIEVVRSYDLDQLVQQTRRGRLTCQRDWTFYGEPWPESTESTEGPELSDHGTIDPPLPGPGAATKGVGLALRGWGIPLPHGHVAIFVENCQQMVDLARSRNRWINDLAHELRTPLTSIQLVFETLQKQLEPPLSHWVDRAMPEVKRLVRFVQDWLDLSQMEQNPGQILRLEVLDLVEVAQAAWQSVEPLAERKSVALVLDRDGLDHLWLQGDRAKLHRLLLNLLDNAIKYSPEGGQIWLHISQDAPALTLPQPPGELAEDLAEELGWASQSGDRASESDPRWGAPAAQPNPQAATPPSDPDNDPIATWAYADVIDMGPGFSPTDLPHIFERLYRGDASRTRETDAMIAPQLPSTGSGLGLAIARQIAIAHGGQITGSNDPKTGGARLRVALPIRAIRQPLDDL</sequence>
<dbReference type="InterPro" id="IPR003594">
    <property type="entry name" value="HATPase_dom"/>
</dbReference>
<dbReference type="CDD" id="cd00082">
    <property type="entry name" value="HisKA"/>
    <property type="match status" value="1"/>
</dbReference>
<evidence type="ECO:0000256" key="3">
    <source>
        <dbReference type="ARBA" id="ARBA00022553"/>
    </source>
</evidence>
<keyword evidence="6" id="KW-0902">Two-component regulatory system</keyword>
<dbReference type="Gene3D" id="1.10.287.130">
    <property type="match status" value="1"/>
</dbReference>
<evidence type="ECO:0000256" key="5">
    <source>
        <dbReference type="ARBA" id="ARBA00022777"/>
    </source>
</evidence>
<dbReference type="Pfam" id="PF02518">
    <property type="entry name" value="HATPase_c"/>
    <property type="match status" value="1"/>
</dbReference>
<dbReference type="CDD" id="cd00075">
    <property type="entry name" value="HATPase"/>
    <property type="match status" value="1"/>
</dbReference>
<dbReference type="InterPro" id="IPR004358">
    <property type="entry name" value="Sig_transdc_His_kin-like_C"/>
</dbReference>
<organism evidence="9 10">
    <name type="scientific">Limnothrix redekei LRLZ20PSL1</name>
    <dbReference type="NCBI Taxonomy" id="3112953"/>
    <lineage>
        <taxon>Bacteria</taxon>
        <taxon>Bacillati</taxon>
        <taxon>Cyanobacteriota</taxon>
        <taxon>Cyanophyceae</taxon>
        <taxon>Pseudanabaenales</taxon>
        <taxon>Pseudanabaenaceae</taxon>
        <taxon>Limnothrix</taxon>
    </lineage>
</organism>
<keyword evidence="3" id="KW-0597">Phosphoprotein</keyword>
<evidence type="ECO:0000256" key="6">
    <source>
        <dbReference type="ARBA" id="ARBA00023012"/>
    </source>
</evidence>
<dbReference type="InterPro" id="IPR036097">
    <property type="entry name" value="HisK_dim/P_sf"/>
</dbReference>
<proteinExistence type="predicted"/>
<evidence type="ECO:0000313" key="10">
    <source>
        <dbReference type="Proteomes" id="UP001604335"/>
    </source>
</evidence>
<feature type="domain" description="Histidine kinase" evidence="8">
    <location>
        <begin position="222"/>
        <end position="511"/>
    </location>
</feature>
<dbReference type="Pfam" id="PF00512">
    <property type="entry name" value="HisKA"/>
    <property type="match status" value="1"/>
</dbReference>
<keyword evidence="5" id="KW-0418">Kinase</keyword>
<comment type="catalytic activity">
    <reaction evidence="1">
        <text>ATP + protein L-histidine = ADP + protein N-phospho-L-histidine.</text>
        <dbReference type="EC" id="2.7.13.3"/>
    </reaction>
</comment>
<dbReference type="RefSeq" id="WP_393010618.1">
    <property type="nucleotide sequence ID" value="NZ_JAZAQF010000016.1"/>
</dbReference>
<gene>
    <name evidence="9" type="ORF">VPK24_03045</name>
</gene>
<dbReference type="PANTHER" id="PTHR45453:SF1">
    <property type="entry name" value="PHOSPHATE REGULON SENSOR PROTEIN PHOR"/>
    <property type="match status" value="1"/>
</dbReference>
<dbReference type="SUPFAM" id="SSF55874">
    <property type="entry name" value="ATPase domain of HSP90 chaperone/DNA topoisomerase II/histidine kinase"/>
    <property type="match status" value="1"/>
</dbReference>
<dbReference type="PROSITE" id="PS50109">
    <property type="entry name" value="HIS_KIN"/>
    <property type="match status" value="1"/>
</dbReference>
<evidence type="ECO:0000256" key="1">
    <source>
        <dbReference type="ARBA" id="ARBA00000085"/>
    </source>
</evidence>
<keyword evidence="4" id="KW-0808">Transferase</keyword>
<dbReference type="SUPFAM" id="SSF47384">
    <property type="entry name" value="Homodimeric domain of signal transducing histidine kinase"/>
    <property type="match status" value="1"/>
</dbReference>
<dbReference type="InterPro" id="IPR005467">
    <property type="entry name" value="His_kinase_dom"/>
</dbReference>
<protein>
    <recommendedName>
        <fullName evidence="2">histidine kinase</fullName>
        <ecNumber evidence="2">2.7.13.3</ecNumber>
    </recommendedName>
</protein>
<evidence type="ECO:0000256" key="7">
    <source>
        <dbReference type="SAM" id="MobiDB-lite"/>
    </source>
</evidence>
<comment type="caution">
    <text evidence="9">The sequence shown here is derived from an EMBL/GenBank/DDBJ whole genome shotgun (WGS) entry which is preliminary data.</text>
</comment>
<dbReference type="InterPro" id="IPR003661">
    <property type="entry name" value="HisK_dim/P_dom"/>
</dbReference>
<name>A0ABW7C9J0_9CYAN</name>
<evidence type="ECO:0000313" key="9">
    <source>
        <dbReference type="EMBL" id="MFG3816601.1"/>
    </source>
</evidence>
<dbReference type="EMBL" id="JAZAQF010000016">
    <property type="protein sequence ID" value="MFG3816601.1"/>
    <property type="molecule type" value="Genomic_DNA"/>
</dbReference>
<dbReference type="SMART" id="SM00388">
    <property type="entry name" value="HisKA"/>
    <property type="match status" value="1"/>
</dbReference>
<dbReference type="SMART" id="SM00387">
    <property type="entry name" value="HATPase_c"/>
    <property type="match status" value="1"/>
</dbReference>
<dbReference type="PANTHER" id="PTHR45453">
    <property type="entry name" value="PHOSPHATE REGULON SENSOR PROTEIN PHOR"/>
    <property type="match status" value="1"/>
</dbReference>
<accession>A0ABW7C9J0</accession>
<dbReference type="Gene3D" id="3.30.565.10">
    <property type="entry name" value="Histidine kinase-like ATPase, C-terminal domain"/>
    <property type="match status" value="1"/>
</dbReference>
<dbReference type="GO" id="GO:0005524">
    <property type="term" value="F:ATP binding"/>
    <property type="evidence" value="ECO:0007669"/>
    <property type="project" value="UniProtKB-KW"/>
</dbReference>
<feature type="region of interest" description="Disordered" evidence="7">
    <location>
        <begin position="383"/>
        <end position="421"/>
    </location>
</feature>
<evidence type="ECO:0000256" key="4">
    <source>
        <dbReference type="ARBA" id="ARBA00022679"/>
    </source>
</evidence>
<feature type="compositionally biased region" description="Low complexity" evidence="7">
    <location>
        <begin position="400"/>
        <end position="412"/>
    </location>
</feature>
<dbReference type="InterPro" id="IPR036890">
    <property type="entry name" value="HATPase_C_sf"/>
</dbReference>
<keyword evidence="9" id="KW-0067">ATP-binding</keyword>
<reference evidence="10" key="1">
    <citation type="journal article" date="2024" name="Algal Res.">
        <title>Biochemical, toxicological and genomic investigation of a high-biomass producing Limnothrix strain isolated from Italian shallow drinking water reservoir.</title>
        <authorList>
            <person name="Simonazzi M."/>
            <person name="Shishido T.K."/>
            <person name="Delbaje E."/>
            <person name="Wahlsten M."/>
            <person name="Fewer D.P."/>
            <person name="Sivonen K."/>
            <person name="Pezzolesi L."/>
            <person name="Pistocchi R."/>
        </authorList>
    </citation>
    <scope>NUCLEOTIDE SEQUENCE [LARGE SCALE GENOMIC DNA]</scope>
    <source>
        <strain evidence="10">LRLZ20PSL1</strain>
    </source>
</reference>
<keyword evidence="9" id="KW-0547">Nucleotide-binding</keyword>
<dbReference type="Proteomes" id="UP001604335">
    <property type="component" value="Unassembled WGS sequence"/>
</dbReference>
<dbReference type="InterPro" id="IPR050351">
    <property type="entry name" value="BphY/WalK/GraS-like"/>
</dbReference>
<keyword evidence="10" id="KW-1185">Reference proteome</keyword>
<evidence type="ECO:0000256" key="2">
    <source>
        <dbReference type="ARBA" id="ARBA00012438"/>
    </source>
</evidence>
<dbReference type="PRINTS" id="PR00344">
    <property type="entry name" value="BCTRLSENSOR"/>
</dbReference>
<feature type="region of interest" description="Disordered" evidence="7">
    <location>
        <begin position="150"/>
        <end position="177"/>
    </location>
</feature>
<evidence type="ECO:0000259" key="8">
    <source>
        <dbReference type="PROSITE" id="PS50109"/>
    </source>
</evidence>
<dbReference type="EC" id="2.7.13.3" evidence="2"/>